<dbReference type="CDD" id="cd00009">
    <property type="entry name" value="AAA"/>
    <property type="match status" value="1"/>
</dbReference>
<dbReference type="GeneID" id="19895387"/>
<dbReference type="eggNOG" id="KOG1969">
    <property type="taxonomic scope" value="Eukaryota"/>
</dbReference>
<comment type="caution">
    <text evidence="12">The sequence shown here is derived from an EMBL/GenBank/DDBJ whole genome shotgun (WGS) entry which is preliminary data.</text>
</comment>
<keyword evidence="9" id="KW-0175">Coiled coil</keyword>
<keyword evidence="10" id="KW-0812">Transmembrane</keyword>
<dbReference type="EMBL" id="AFWA02000008">
    <property type="protein sequence ID" value="EMR09934.1"/>
    <property type="molecule type" value="Genomic_DNA"/>
</dbReference>
<feature type="domain" description="AAA+ ATPase" evidence="11">
    <location>
        <begin position="266"/>
        <end position="418"/>
    </location>
</feature>
<dbReference type="CDD" id="cd18140">
    <property type="entry name" value="HLD_clamp_RFC"/>
    <property type="match status" value="1"/>
</dbReference>
<dbReference type="OMA" id="RWLKGWE"/>
<organism evidence="12 13">
    <name type="scientific">Pneumocystis murina (strain B123)</name>
    <name type="common">Mouse pneumocystis pneumonia agent</name>
    <name type="synonym">Pneumocystis carinii f. sp. muris</name>
    <dbReference type="NCBI Taxonomy" id="1069680"/>
    <lineage>
        <taxon>Eukaryota</taxon>
        <taxon>Fungi</taxon>
        <taxon>Dikarya</taxon>
        <taxon>Ascomycota</taxon>
        <taxon>Taphrinomycotina</taxon>
        <taxon>Pneumocystomycetes</taxon>
        <taxon>Pneumocystaceae</taxon>
        <taxon>Pneumocystis</taxon>
    </lineage>
</organism>
<evidence type="ECO:0000256" key="7">
    <source>
        <dbReference type="ARBA" id="ARBA00023306"/>
    </source>
</evidence>
<dbReference type="SMART" id="SM00382">
    <property type="entry name" value="AAA"/>
    <property type="match status" value="1"/>
</dbReference>
<keyword evidence="2" id="KW-0235">DNA replication</keyword>
<dbReference type="InterPro" id="IPR053016">
    <property type="entry name" value="CTF18-RFC_complex"/>
</dbReference>
<dbReference type="SUPFAM" id="SSF52540">
    <property type="entry name" value="P-loop containing nucleoside triphosphate hydrolases"/>
    <property type="match status" value="1"/>
</dbReference>
<dbReference type="GO" id="GO:0005634">
    <property type="term" value="C:nucleus"/>
    <property type="evidence" value="ECO:0007669"/>
    <property type="project" value="UniProtKB-SubCell"/>
</dbReference>
<evidence type="ECO:0000256" key="5">
    <source>
        <dbReference type="ARBA" id="ARBA00023125"/>
    </source>
</evidence>
<comment type="subcellular location">
    <subcellularLocation>
        <location evidence="1">Nucleus</location>
    </subcellularLocation>
</comment>
<keyword evidence="6" id="KW-0539">Nucleus</keyword>
<dbReference type="HOGENOM" id="CLU_004894_3_1_1"/>
<evidence type="ECO:0000256" key="1">
    <source>
        <dbReference type="ARBA" id="ARBA00004123"/>
    </source>
</evidence>
<keyword evidence="10" id="KW-0472">Membrane</keyword>
<dbReference type="InterPro" id="IPR003959">
    <property type="entry name" value="ATPase_AAA_core"/>
</dbReference>
<evidence type="ECO:0000259" key="11">
    <source>
        <dbReference type="SMART" id="SM00382"/>
    </source>
</evidence>
<keyword evidence="13" id="KW-1185">Reference proteome</keyword>
<keyword evidence="7" id="KW-0131">Cell cycle</keyword>
<protein>
    <recommendedName>
        <fullName evidence="11">AAA+ ATPase domain-containing protein</fullName>
    </recommendedName>
</protein>
<dbReference type="InterPro" id="IPR003593">
    <property type="entry name" value="AAA+_ATPase"/>
</dbReference>
<keyword evidence="5" id="KW-0238">DNA-binding</keyword>
<reference evidence="13" key="1">
    <citation type="journal article" date="2016" name="Nat. Commun.">
        <title>Genome analysis of three Pneumocystis species reveals adaptation mechanisms to life exclusively in mammalian hosts.</title>
        <authorList>
            <person name="Ma L."/>
            <person name="Chen Z."/>
            <person name="Huang D.W."/>
            <person name="Kutty G."/>
            <person name="Ishihara M."/>
            <person name="Wang H."/>
            <person name="Abouelleil A."/>
            <person name="Bishop L."/>
            <person name="Davey E."/>
            <person name="Deng R."/>
            <person name="Deng X."/>
            <person name="Fan L."/>
            <person name="Fantoni G."/>
            <person name="Fitzgerald M."/>
            <person name="Gogineni E."/>
            <person name="Goldberg J.M."/>
            <person name="Handley G."/>
            <person name="Hu X."/>
            <person name="Huber C."/>
            <person name="Jiao X."/>
            <person name="Jones K."/>
            <person name="Levin J.Z."/>
            <person name="Liu Y."/>
            <person name="Macdonald P."/>
            <person name="Melnikov A."/>
            <person name="Raley C."/>
            <person name="Sassi M."/>
            <person name="Sherman B.T."/>
            <person name="Song X."/>
            <person name="Sykes S."/>
            <person name="Tran B."/>
            <person name="Walsh L."/>
            <person name="Xia Y."/>
            <person name="Yang J."/>
            <person name="Young S."/>
            <person name="Zeng Q."/>
            <person name="Zheng X."/>
            <person name="Stephens R."/>
            <person name="Nusbaum C."/>
            <person name="Birren B.W."/>
            <person name="Azadi P."/>
            <person name="Lempicki R.A."/>
            <person name="Cuomo C.A."/>
            <person name="Kovacs J.A."/>
        </authorList>
    </citation>
    <scope>NUCLEOTIDE SEQUENCE [LARGE SCALE GENOMIC DNA]</scope>
    <source>
        <strain evidence="13">B123</strain>
    </source>
</reference>
<evidence type="ECO:0000256" key="9">
    <source>
        <dbReference type="SAM" id="Coils"/>
    </source>
</evidence>
<evidence type="ECO:0000313" key="12">
    <source>
        <dbReference type="EMBL" id="EMR09934.1"/>
    </source>
</evidence>
<dbReference type="GO" id="GO:0016887">
    <property type="term" value="F:ATP hydrolysis activity"/>
    <property type="evidence" value="ECO:0007669"/>
    <property type="project" value="InterPro"/>
</dbReference>
<dbReference type="PANTHER" id="PTHR46765">
    <property type="entry name" value="P-LOOP CONTAINING NUCLEOSIDE TRIPHOSPHATE HYDROLASES SUPERFAMILY PROTEIN"/>
    <property type="match status" value="1"/>
</dbReference>
<keyword evidence="3" id="KW-0547">Nucleotide-binding</keyword>
<dbReference type="Proteomes" id="UP000011958">
    <property type="component" value="Unassembled WGS sequence"/>
</dbReference>
<dbReference type="GO" id="GO:0005524">
    <property type="term" value="F:ATP binding"/>
    <property type="evidence" value="ECO:0007669"/>
    <property type="project" value="UniProtKB-KW"/>
</dbReference>
<dbReference type="PANTHER" id="PTHR46765:SF1">
    <property type="entry name" value="P-LOOP CONTAINING NUCLEOSIDE TRIPHOSPHATE HYDROLASES SUPERFAMILY PROTEIN"/>
    <property type="match status" value="1"/>
</dbReference>
<gene>
    <name evidence="12" type="ORF">PNEG_01693</name>
</gene>
<dbReference type="Pfam" id="PF00004">
    <property type="entry name" value="AAA"/>
    <property type="match status" value="1"/>
</dbReference>
<keyword evidence="4" id="KW-0067">ATP-binding</keyword>
<evidence type="ECO:0000256" key="6">
    <source>
        <dbReference type="ARBA" id="ARBA00023242"/>
    </source>
</evidence>
<dbReference type="OrthoDB" id="2195431at2759"/>
<accession>M7PHK0</accession>
<evidence type="ECO:0000256" key="2">
    <source>
        <dbReference type="ARBA" id="ARBA00022705"/>
    </source>
</evidence>
<dbReference type="InterPro" id="IPR047854">
    <property type="entry name" value="RFC_lid"/>
</dbReference>
<dbReference type="InterPro" id="IPR027417">
    <property type="entry name" value="P-loop_NTPase"/>
</dbReference>
<dbReference type="Gene3D" id="3.40.50.300">
    <property type="entry name" value="P-loop containing nucleotide triphosphate hydrolases"/>
    <property type="match status" value="1"/>
</dbReference>
<comment type="similarity">
    <text evidence="8">Belongs to the activator 1 small subunits family. CTF18 subfamily.</text>
</comment>
<evidence type="ECO:0000256" key="10">
    <source>
        <dbReference type="SAM" id="Phobius"/>
    </source>
</evidence>
<evidence type="ECO:0000256" key="3">
    <source>
        <dbReference type="ARBA" id="ARBA00022741"/>
    </source>
</evidence>
<name>M7PHK0_PNEMU</name>
<evidence type="ECO:0000256" key="4">
    <source>
        <dbReference type="ARBA" id="ARBA00022840"/>
    </source>
</evidence>
<feature type="transmembrane region" description="Helical" evidence="10">
    <location>
        <begin position="642"/>
        <end position="661"/>
    </location>
</feature>
<feature type="coiled-coil region" evidence="9">
    <location>
        <begin position="736"/>
        <end position="763"/>
    </location>
</feature>
<dbReference type="GO" id="GO:0003677">
    <property type="term" value="F:DNA binding"/>
    <property type="evidence" value="ECO:0007669"/>
    <property type="project" value="UniProtKB-KW"/>
</dbReference>
<feature type="transmembrane region" description="Helical" evidence="10">
    <location>
        <begin position="579"/>
        <end position="597"/>
    </location>
</feature>
<dbReference type="VEuPathDB" id="FungiDB:PNEG_01693"/>
<evidence type="ECO:0000313" key="13">
    <source>
        <dbReference type="Proteomes" id="UP000011958"/>
    </source>
</evidence>
<dbReference type="AlphaFoldDB" id="M7PHK0"/>
<dbReference type="Gene3D" id="1.10.8.60">
    <property type="match status" value="1"/>
</dbReference>
<keyword evidence="10" id="KW-1133">Transmembrane helix</keyword>
<dbReference type="GO" id="GO:0006261">
    <property type="term" value="P:DNA-templated DNA replication"/>
    <property type="evidence" value="ECO:0007669"/>
    <property type="project" value="UniProtKB-ARBA"/>
</dbReference>
<dbReference type="RefSeq" id="XP_007873656.1">
    <property type="nucleotide sequence ID" value="XM_007875465.1"/>
</dbReference>
<proteinExistence type="inferred from homology"/>
<dbReference type="STRING" id="1069680.M7PHK0"/>
<evidence type="ECO:0000256" key="8">
    <source>
        <dbReference type="ARBA" id="ARBA00043975"/>
    </source>
</evidence>
<sequence length="840" mass="98600">MDLDDRISIQNKENITYKNYEKLYDDICNSQKDILDKNNEESSMNMKKIDLDRLKVANPLLLDGFKLEFITQNASREEAMHNLDIVSDEMENKNISFNKMILEEDTGLNENALFQKDIFTLKLDNQYNNSFKYERSINNKCIFACTSYGKVIRFNKKYKKLKKSNFINNNDYYGIPIHKLANFSKNSEEIFDYNDYNFTSPIESQLWTKKYAPKKFADLIGDDRIHREVLRWIKHWDFCVFSKYLPQNKIFEKEEESNYDFLKRPKQKILMLAGTPGLGKTTLAHIAARQAGYNVIEINASDDRTGAVVRNQISNVLDIRSIHSSCPTLIIIDEIDGVSNSTSEQGFIKSLVDILIEDDHATKELVYKKSETYSKRSKTKSKKRILLRPIICICNDLYTAALRPIRQYSKIIYFKQIPTSSLVSRMDTICKIEGLSADMQALTTLCEIFENDFRSCINSLQFYKTYGIDLTSGSLDTFKNKLKKDPSKNLNLVLDKIFFSNSKNYKNEYISDNRAMFVDLYETIQNYGDYEKLINNCFMRYLSQDYKDDQLSKPILAGDWLFFFDILNRSIYEKQNIELLSYLAFPLLIFHILFISVKKDYYRNYQQNTKQISDWELYESEKINKEICASLYYGSAPYLQQVLCIDILLIDVVPYLIYILLPTLNPVNLRSIKNTEKHILNRVVNSMIHFNINYVQMKANDGTFFYKFEPSIETLVTFSFLKRHEPIFLKYSVCHIINLELENEKRRIQKERYNKNLNELSNIPPVNKRKFDEPLDAESVVIKDFFGRAISKDINNKNPKNFNHRNKQILLKPKAKVWVKFHEGYSNAVKKSISIEDILK</sequence>